<comment type="similarity">
    <text evidence="2">Belongs to the FAM241 family.</text>
</comment>
<evidence type="ECO:0000256" key="4">
    <source>
        <dbReference type="ARBA" id="ARBA00022989"/>
    </source>
</evidence>
<accession>A0A7M7LL07</accession>
<dbReference type="OrthoDB" id="10060343at2759"/>
<keyword evidence="10" id="KW-1185">Reference proteome</keyword>
<dbReference type="AlphaFoldDB" id="A0A7M7LL07"/>
<dbReference type="GO" id="GO:0016020">
    <property type="term" value="C:membrane"/>
    <property type="evidence" value="ECO:0007669"/>
    <property type="project" value="UniProtKB-SubCell"/>
</dbReference>
<evidence type="ECO:0000256" key="6">
    <source>
        <dbReference type="SAM" id="MobiDB-lite"/>
    </source>
</evidence>
<comment type="subcellular location">
    <subcellularLocation>
        <location evidence="1">Membrane</location>
        <topology evidence="1">Single-pass membrane protein</topology>
    </subcellularLocation>
</comment>
<dbReference type="RefSeq" id="XP_003723625.2">
    <property type="nucleotide sequence ID" value="XM_003723577.3"/>
</dbReference>
<keyword evidence="3 7" id="KW-0812">Transmembrane</keyword>
<proteinExistence type="inferred from homology"/>
<dbReference type="InterPro" id="IPR027953">
    <property type="entry name" value="DUF4605"/>
</dbReference>
<evidence type="ECO:0000256" key="2">
    <source>
        <dbReference type="ARBA" id="ARBA00006165"/>
    </source>
</evidence>
<dbReference type="InParanoid" id="A0A7M7LL07"/>
<feature type="compositionally biased region" description="Gly residues" evidence="6">
    <location>
        <begin position="146"/>
        <end position="159"/>
    </location>
</feature>
<dbReference type="Proteomes" id="UP000007110">
    <property type="component" value="Unassembled WGS sequence"/>
</dbReference>
<dbReference type="CTD" id="219738"/>
<reference evidence="10" key="1">
    <citation type="submission" date="2015-02" db="EMBL/GenBank/DDBJ databases">
        <title>Genome sequencing for Strongylocentrotus purpuratus.</title>
        <authorList>
            <person name="Murali S."/>
            <person name="Liu Y."/>
            <person name="Vee V."/>
            <person name="English A."/>
            <person name="Wang M."/>
            <person name="Skinner E."/>
            <person name="Han Y."/>
            <person name="Muzny D.M."/>
            <person name="Worley K.C."/>
            <person name="Gibbs R.A."/>
        </authorList>
    </citation>
    <scope>NUCLEOTIDE SEQUENCE</scope>
</reference>
<evidence type="ECO:0000256" key="3">
    <source>
        <dbReference type="ARBA" id="ARBA00022692"/>
    </source>
</evidence>
<dbReference type="KEGG" id="spu:100892754"/>
<dbReference type="GeneID" id="100892754"/>
<sequence length="169" mass="16673">MVRILASGEIVQDEDPRAQASGNRQSGSGSSRQMGRIQHDNDAGQQGGYGGAYGGEGAGGGAHGGGAGGGEGISIFQVLNQKLLDLGIPRWSFGTTVIEPIVTVGFLAALLLLGVKGLFLGAVLFAAVKFSGGMDGGMGDNTSRNTGGGGGRGGGRGGVGVLVGQQVED</sequence>
<dbReference type="OMA" id="ENANHFY"/>
<dbReference type="InterPro" id="IPR052502">
    <property type="entry name" value="FAM241_domain"/>
</dbReference>
<evidence type="ECO:0000256" key="7">
    <source>
        <dbReference type="SAM" id="Phobius"/>
    </source>
</evidence>
<reference evidence="9" key="2">
    <citation type="submission" date="2021-01" db="UniProtKB">
        <authorList>
            <consortium name="EnsemblMetazoa"/>
        </authorList>
    </citation>
    <scope>IDENTIFICATION</scope>
</reference>
<organism evidence="9 10">
    <name type="scientific">Strongylocentrotus purpuratus</name>
    <name type="common">Purple sea urchin</name>
    <dbReference type="NCBI Taxonomy" id="7668"/>
    <lineage>
        <taxon>Eukaryota</taxon>
        <taxon>Metazoa</taxon>
        <taxon>Echinodermata</taxon>
        <taxon>Eleutherozoa</taxon>
        <taxon>Echinozoa</taxon>
        <taxon>Echinoidea</taxon>
        <taxon>Euechinoidea</taxon>
        <taxon>Echinacea</taxon>
        <taxon>Camarodonta</taxon>
        <taxon>Echinidea</taxon>
        <taxon>Strongylocentrotidae</taxon>
        <taxon>Strongylocentrotus</taxon>
    </lineage>
</organism>
<keyword evidence="5 7" id="KW-0472">Membrane</keyword>
<protein>
    <recommendedName>
        <fullName evidence="8">DUF4605 domain-containing protein</fullName>
    </recommendedName>
</protein>
<feature type="compositionally biased region" description="Low complexity" evidence="6">
    <location>
        <begin position="19"/>
        <end position="36"/>
    </location>
</feature>
<dbReference type="PANTHER" id="PTHR33690">
    <property type="entry name" value="DUF4605 DOMAIN-CONTAINING PROTEIN"/>
    <property type="match status" value="1"/>
</dbReference>
<evidence type="ECO:0000256" key="5">
    <source>
        <dbReference type="ARBA" id="ARBA00023136"/>
    </source>
</evidence>
<name>A0A7M7LL07_STRPU</name>
<feature type="region of interest" description="Disordered" evidence="6">
    <location>
        <begin position="12"/>
        <end position="52"/>
    </location>
</feature>
<evidence type="ECO:0000256" key="1">
    <source>
        <dbReference type="ARBA" id="ARBA00004167"/>
    </source>
</evidence>
<evidence type="ECO:0000313" key="9">
    <source>
        <dbReference type="EnsemblMetazoa" id="XP_003723625"/>
    </source>
</evidence>
<keyword evidence="4 7" id="KW-1133">Transmembrane helix</keyword>
<feature type="domain" description="DUF4605" evidence="8">
    <location>
        <begin position="74"/>
        <end position="131"/>
    </location>
</feature>
<dbReference type="Pfam" id="PF15378">
    <property type="entry name" value="DUF4605"/>
    <property type="match status" value="1"/>
</dbReference>
<dbReference type="EnsemblMetazoa" id="XM_003723577">
    <property type="protein sequence ID" value="XP_003723625"/>
    <property type="gene ID" value="LOC100892754"/>
</dbReference>
<feature type="region of interest" description="Disordered" evidence="6">
    <location>
        <begin position="137"/>
        <end position="159"/>
    </location>
</feature>
<evidence type="ECO:0000259" key="8">
    <source>
        <dbReference type="Pfam" id="PF15378"/>
    </source>
</evidence>
<evidence type="ECO:0000313" key="10">
    <source>
        <dbReference type="Proteomes" id="UP000007110"/>
    </source>
</evidence>
<dbReference type="PANTHER" id="PTHR33690:SF3">
    <property type="entry name" value="UBIQUITIN-LIKE DOMAIN-CONTAINING PROTEIN"/>
    <property type="match status" value="1"/>
</dbReference>
<feature type="transmembrane region" description="Helical" evidence="7">
    <location>
        <begin position="101"/>
        <end position="128"/>
    </location>
</feature>